<evidence type="ECO:0000256" key="8">
    <source>
        <dbReference type="ARBA" id="ARBA00022645"/>
    </source>
</evidence>
<dbReference type="InterPro" id="IPR001460">
    <property type="entry name" value="PCN-bd_Tpept"/>
</dbReference>
<evidence type="ECO:0000256" key="24">
    <source>
        <dbReference type="PIRSR" id="PIRSR002799-1"/>
    </source>
</evidence>
<evidence type="ECO:0000256" key="18">
    <source>
        <dbReference type="ARBA" id="ARBA00023316"/>
    </source>
</evidence>
<comment type="pathway">
    <text evidence="3 23">Cell wall biogenesis; peptidoglycan biosynthesis.</text>
</comment>
<dbReference type="PIRSF" id="PIRSF002799">
    <property type="entry name" value="PBP_1b"/>
    <property type="match status" value="1"/>
</dbReference>
<accession>A0A450X6V1</accession>
<evidence type="ECO:0000256" key="25">
    <source>
        <dbReference type="SAM" id="MobiDB-lite"/>
    </source>
</evidence>
<dbReference type="EMBL" id="CAADFO010000010">
    <property type="protein sequence ID" value="VFK24931.1"/>
    <property type="molecule type" value="Genomic_DNA"/>
</dbReference>
<dbReference type="Gene3D" id="3.30.2060.10">
    <property type="entry name" value="Penicillin-binding protein 1b domain"/>
    <property type="match status" value="1"/>
</dbReference>
<keyword evidence="13 23" id="KW-0133">Cell shape</keyword>
<evidence type="ECO:0000256" key="15">
    <source>
        <dbReference type="ARBA" id="ARBA00023136"/>
    </source>
</evidence>
<dbReference type="Gene3D" id="3.40.710.10">
    <property type="entry name" value="DD-peptidase/beta-lactamase superfamily"/>
    <property type="match status" value="1"/>
</dbReference>
<sequence length="750" mass="84369">MMTKKATPNRFMRFIRALGWRLAVILVVFLTGYMTWVDLSIRAKFDGHRWAMPARIYARPLELHTGKPITADEFAQELDLAGYHKETRLNRPGSYRRDGQRFSVVKRSFAFWNGLDPMRRIEFAFDNGHVKSLRDHRGNKITFARIEPALIGHIYPNHQEDRIPVTVSDVPPRLIEALIAVEDRYFYRHFGISLRAVARALYENLRSGGVTQGGSTLTQQLVKNYFLGPERSFSRKFHEMAFALLLEARYEKEEILGAYLNEIYLGQQGGHAIHGFGSAAYFYFNRPLTELRLSEIALLVALARGASYYNPRKHPKRTLDRRNLVIDVMLEWGYISEREATVARSEPLAVTQDPPLGSTPFPAFVELVRRQIARDYHQRDLRTEGLNIFTTLDMRIQRKMEHAIASRLPLLEQRAGIPSEQLQVASVVSDIQSGKILALVGGRKPRAVGFNRAVDAVRPIGSLIKPAVYLTALKQPRKYTLATTLHDKPIRLRRPKGNIWTPKNYDGKIHGQVPLITALAKSYNLATVRLGMALGVPKVLRTIQRLGVKRRLPPYPSTLLGAAALSPLEVSQMYQTIANGGLRIPPRTVLAITNAQGIPLSRYKASVIPAFDPGSVFLLNHALQNVMDSGTGRSLYNRFDRAFRFAGKTGTSNGLRDSWFAGFSQDRLAVVWLGRDNNKPTRITGAGGALMVWGDLMQSITPQARTKPAPSSIEWRWTDLRQGKQTDRGCPGAKRTPYLAGSAPPYSPCQ</sequence>
<feature type="active site" description="Proton donor; for transglycosylase activity" evidence="24">
    <location>
        <position position="182"/>
    </location>
</feature>
<dbReference type="InterPro" id="IPR012338">
    <property type="entry name" value="Beta-lactam/transpept-like"/>
</dbReference>
<evidence type="ECO:0000256" key="4">
    <source>
        <dbReference type="ARBA" id="ARBA00007090"/>
    </source>
</evidence>
<evidence type="ECO:0000256" key="5">
    <source>
        <dbReference type="ARBA" id="ARBA00007739"/>
    </source>
</evidence>
<dbReference type="PANTHER" id="PTHR32282">
    <property type="entry name" value="BINDING PROTEIN TRANSPEPTIDASE, PUTATIVE-RELATED"/>
    <property type="match status" value="1"/>
</dbReference>
<evidence type="ECO:0000256" key="12">
    <source>
        <dbReference type="ARBA" id="ARBA00022801"/>
    </source>
</evidence>
<comment type="similarity">
    <text evidence="5 23">In the N-terminal section; belongs to the glycosyltransferase 51 family.</text>
</comment>
<dbReference type="Gene3D" id="1.10.3810.10">
    <property type="entry name" value="Biosynthetic peptidoglycan transglycosylase-like"/>
    <property type="match status" value="1"/>
</dbReference>
<evidence type="ECO:0000256" key="9">
    <source>
        <dbReference type="ARBA" id="ARBA00022670"/>
    </source>
</evidence>
<dbReference type="GO" id="GO:0009274">
    <property type="term" value="C:peptidoglycan-based cell wall"/>
    <property type="evidence" value="ECO:0007669"/>
    <property type="project" value="UniProtKB-UniRule"/>
</dbReference>
<evidence type="ECO:0000256" key="6">
    <source>
        <dbReference type="ARBA" id="ARBA00018637"/>
    </source>
</evidence>
<comment type="catalytic activity">
    <reaction evidence="20">
        <text>Preferential cleavage: (Ac)2-L-Lys-D-Ala-|-D-Ala. Also transpeptidation of peptidyl-alanyl moieties that are N-acyl substituents of D-alanine.</text>
        <dbReference type="EC" id="3.4.16.4"/>
    </reaction>
</comment>
<keyword evidence="12" id="KW-0378">Hydrolase</keyword>
<keyword evidence="7" id="KW-1003">Cell membrane</keyword>
<evidence type="ECO:0000256" key="19">
    <source>
        <dbReference type="ARBA" id="ARBA00032454"/>
    </source>
</evidence>
<evidence type="ECO:0000256" key="1">
    <source>
        <dbReference type="ARBA" id="ARBA00002624"/>
    </source>
</evidence>
<evidence type="ECO:0000256" key="20">
    <source>
        <dbReference type="ARBA" id="ARBA00034000"/>
    </source>
</evidence>
<proteinExistence type="inferred from homology"/>
<dbReference type="GO" id="GO:0046677">
    <property type="term" value="P:response to antibiotic"/>
    <property type="evidence" value="ECO:0007669"/>
    <property type="project" value="UniProtKB-UniRule"/>
</dbReference>
<reference evidence="29" key="1">
    <citation type="submission" date="2019-02" db="EMBL/GenBank/DDBJ databases">
        <authorList>
            <person name="Gruber-Vodicka R. H."/>
            <person name="Seah K. B. B."/>
        </authorList>
    </citation>
    <scope>NUCLEOTIDE SEQUENCE</scope>
    <source>
        <strain evidence="29">BECK_BZ197</strain>
    </source>
</reference>
<keyword evidence="10 23" id="KW-0328">Glycosyltransferase</keyword>
<keyword evidence="16" id="KW-0046">Antibiotic resistance</keyword>
<evidence type="ECO:0000259" key="27">
    <source>
        <dbReference type="Pfam" id="PF00912"/>
    </source>
</evidence>
<dbReference type="InterPro" id="IPR023346">
    <property type="entry name" value="Lysozyme-like_dom_sf"/>
</dbReference>
<protein>
    <recommendedName>
        <fullName evidence="6 22">Penicillin-binding protein 1B</fullName>
        <shortName evidence="23">PBP-1b</shortName>
        <shortName evidence="23">PBP1b</shortName>
    </recommendedName>
    <alternativeName>
        <fullName evidence="19 23">Murein polymerase</fullName>
    </alternativeName>
</protein>
<evidence type="ECO:0000256" key="13">
    <source>
        <dbReference type="ARBA" id="ARBA00022960"/>
    </source>
</evidence>
<keyword evidence="18 23" id="KW-0961">Cell wall biogenesis/degradation</keyword>
<dbReference type="GO" id="GO:0006508">
    <property type="term" value="P:proteolysis"/>
    <property type="evidence" value="ECO:0007669"/>
    <property type="project" value="UniProtKB-KW"/>
</dbReference>
<evidence type="ECO:0000256" key="23">
    <source>
        <dbReference type="PIRNR" id="PIRNR002799"/>
    </source>
</evidence>
<dbReference type="GO" id="GO:0008360">
    <property type="term" value="P:regulation of cell shape"/>
    <property type="evidence" value="ECO:0007669"/>
    <property type="project" value="UniProtKB-UniRule"/>
</dbReference>
<dbReference type="GO" id="GO:0008955">
    <property type="term" value="F:peptidoglycan glycosyltransferase activity"/>
    <property type="evidence" value="ECO:0007669"/>
    <property type="project" value="UniProtKB-UniRule"/>
</dbReference>
<evidence type="ECO:0000256" key="3">
    <source>
        <dbReference type="ARBA" id="ARBA00004752"/>
    </source>
</evidence>
<dbReference type="GO" id="GO:0008658">
    <property type="term" value="F:penicillin binding"/>
    <property type="evidence" value="ECO:0007669"/>
    <property type="project" value="UniProtKB-UniRule"/>
</dbReference>
<keyword evidence="15" id="KW-0472">Membrane</keyword>
<keyword evidence="14 23" id="KW-0573">Peptidoglycan synthesis</keyword>
<keyword evidence="11 23" id="KW-0808">Transferase</keyword>
<dbReference type="Pfam" id="PF00912">
    <property type="entry name" value="Transgly"/>
    <property type="match status" value="1"/>
</dbReference>
<dbReference type="AlphaFoldDB" id="A0A450X6V1"/>
<evidence type="ECO:0000259" key="28">
    <source>
        <dbReference type="Pfam" id="PF14814"/>
    </source>
</evidence>
<dbReference type="InterPro" id="IPR011813">
    <property type="entry name" value="PBP_1b"/>
</dbReference>
<dbReference type="PANTHER" id="PTHR32282:SF11">
    <property type="entry name" value="PENICILLIN-BINDING PROTEIN 1B"/>
    <property type="match status" value="1"/>
</dbReference>
<comment type="similarity">
    <text evidence="4 23">In the C-terminal section; belongs to the transpeptidase family.</text>
</comment>
<evidence type="ECO:0000256" key="16">
    <source>
        <dbReference type="ARBA" id="ARBA00023251"/>
    </source>
</evidence>
<organism evidence="29">
    <name type="scientific">Candidatus Kentrum sp. MB</name>
    <dbReference type="NCBI Taxonomy" id="2138164"/>
    <lineage>
        <taxon>Bacteria</taxon>
        <taxon>Pseudomonadati</taxon>
        <taxon>Pseudomonadota</taxon>
        <taxon>Gammaproteobacteria</taxon>
        <taxon>Candidatus Kentrum</taxon>
    </lineage>
</organism>
<evidence type="ECO:0000256" key="14">
    <source>
        <dbReference type="ARBA" id="ARBA00022984"/>
    </source>
</evidence>
<dbReference type="GO" id="GO:0005886">
    <property type="term" value="C:plasma membrane"/>
    <property type="evidence" value="ECO:0007669"/>
    <property type="project" value="UniProtKB-SubCell"/>
</dbReference>
<evidence type="ECO:0000313" key="29">
    <source>
        <dbReference type="EMBL" id="VFK24931.1"/>
    </source>
</evidence>
<name>A0A450X6V1_9GAMM</name>
<gene>
    <name evidence="29" type="ORF">BECKMB1821G_GA0114241_101048</name>
</gene>
<dbReference type="NCBIfam" id="TIGR02071">
    <property type="entry name" value="PBP_1b"/>
    <property type="match status" value="1"/>
</dbReference>
<evidence type="ECO:0000256" key="10">
    <source>
        <dbReference type="ARBA" id="ARBA00022676"/>
    </source>
</evidence>
<dbReference type="GO" id="GO:0009002">
    <property type="term" value="F:serine-type D-Ala-D-Ala carboxypeptidase activity"/>
    <property type="evidence" value="ECO:0007669"/>
    <property type="project" value="UniProtKB-EC"/>
</dbReference>
<feature type="domain" description="Glycosyl transferase family 51" evidence="27">
    <location>
        <begin position="152"/>
        <end position="329"/>
    </location>
</feature>
<dbReference type="Pfam" id="PF00905">
    <property type="entry name" value="Transpeptidase"/>
    <property type="match status" value="1"/>
</dbReference>
<dbReference type="Pfam" id="PF14814">
    <property type="entry name" value="UB2H"/>
    <property type="match status" value="1"/>
</dbReference>
<feature type="active site" description="Acyl-ester intermediate; for transpeptidase activity" evidence="24">
    <location>
        <position position="462"/>
    </location>
</feature>
<evidence type="ECO:0000259" key="26">
    <source>
        <dbReference type="Pfam" id="PF00905"/>
    </source>
</evidence>
<evidence type="ECO:0000256" key="2">
    <source>
        <dbReference type="ARBA" id="ARBA00004236"/>
    </source>
</evidence>
<dbReference type="GO" id="GO:0009252">
    <property type="term" value="P:peptidoglycan biosynthetic process"/>
    <property type="evidence" value="ECO:0007669"/>
    <property type="project" value="UniProtKB-UniRule"/>
</dbReference>
<keyword evidence="9" id="KW-0645">Protease</keyword>
<dbReference type="SUPFAM" id="SSF56601">
    <property type="entry name" value="beta-lactamase/transpeptidase-like"/>
    <property type="match status" value="1"/>
</dbReference>
<dbReference type="GO" id="GO:0071555">
    <property type="term" value="P:cell wall organization"/>
    <property type="evidence" value="ECO:0007669"/>
    <property type="project" value="UniProtKB-UniRule"/>
</dbReference>
<feature type="domain" description="Penicillin-binding protein transpeptidase" evidence="26">
    <location>
        <begin position="426"/>
        <end position="666"/>
    </location>
</feature>
<feature type="domain" description="Bifunctional transglycosylase second" evidence="28">
    <location>
        <begin position="63"/>
        <end position="145"/>
    </location>
</feature>
<dbReference type="SUPFAM" id="SSF53955">
    <property type="entry name" value="Lysozyme-like"/>
    <property type="match status" value="1"/>
</dbReference>
<dbReference type="InterPro" id="IPR028166">
    <property type="entry name" value="UB2H"/>
</dbReference>
<evidence type="ECO:0000256" key="7">
    <source>
        <dbReference type="ARBA" id="ARBA00022475"/>
    </source>
</evidence>
<evidence type="ECO:0000256" key="21">
    <source>
        <dbReference type="ARBA" id="ARBA00049902"/>
    </source>
</evidence>
<evidence type="ECO:0000256" key="11">
    <source>
        <dbReference type="ARBA" id="ARBA00022679"/>
    </source>
</evidence>
<dbReference type="InterPro" id="IPR036950">
    <property type="entry name" value="PBP_transglycosylase"/>
</dbReference>
<keyword evidence="8" id="KW-0121">Carboxypeptidase</keyword>
<feature type="region of interest" description="Disordered" evidence="25">
    <location>
        <begin position="722"/>
        <end position="750"/>
    </location>
</feature>
<comment type="catalytic activity">
    <reaction evidence="21">
        <text>[GlcNAc-(1-&gt;4)-Mur2Ac(oyl-L-Ala-gamma-D-Glu-L-Lys-D-Ala-D-Ala)](n)-di-trans,octa-cis-undecaprenyl diphosphate + beta-D-GlcNAc-(1-&gt;4)-Mur2Ac(oyl-L-Ala-gamma-D-Glu-L-Lys-D-Ala-D-Ala)-di-trans,octa-cis-undecaprenyl diphosphate = [GlcNAc-(1-&gt;4)-Mur2Ac(oyl-L-Ala-gamma-D-Glu-L-Lys-D-Ala-D-Ala)](n+1)-di-trans,octa-cis-undecaprenyl diphosphate + di-trans,octa-cis-undecaprenyl diphosphate + H(+)</text>
        <dbReference type="Rhea" id="RHEA:23708"/>
        <dbReference type="Rhea" id="RHEA-COMP:9602"/>
        <dbReference type="Rhea" id="RHEA-COMP:9603"/>
        <dbReference type="ChEBI" id="CHEBI:15378"/>
        <dbReference type="ChEBI" id="CHEBI:58405"/>
        <dbReference type="ChEBI" id="CHEBI:60033"/>
        <dbReference type="ChEBI" id="CHEBI:78435"/>
        <dbReference type="EC" id="2.4.99.28"/>
    </reaction>
</comment>
<evidence type="ECO:0000256" key="17">
    <source>
        <dbReference type="ARBA" id="ARBA00023268"/>
    </source>
</evidence>
<keyword evidence="17" id="KW-0511">Multifunctional enzyme</keyword>
<evidence type="ECO:0000256" key="22">
    <source>
        <dbReference type="NCBIfam" id="TIGR02071"/>
    </source>
</evidence>
<dbReference type="GO" id="GO:0030288">
    <property type="term" value="C:outer membrane-bounded periplasmic space"/>
    <property type="evidence" value="ECO:0007669"/>
    <property type="project" value="TreeGrafter"/>
</dbReference>
<dbReference type="InterPro" id="IPR001264">
    <property type="entry name" value="Glyco_trans_51"/>
</dbReference>
<dbReference type="InterPro" id="IPR050396">
    <property type="entry name" value="Glycosyltr_51/Transpeptidase"/>
</dbReference>
<dbReference type="UniPathway" id="UPA00219"/>
<comment type="function">
    <text evidence="1 23">Cell wall formation. Synthesis of cross-linked peptidoglycan from the lipid intermediates. The enzyme has a penicillin-insensitive transglycosylase N-terminal domain (formation of linear glycan strands) and a penicillin-sensitive transpeptidase C-terminal domain (cross-linking of the peptide subunits).</text>
</comment>
<comment type="subcellular location">
    <subcellularLocation>
        <location evidence="2">Cell membrane</location>
    </subcellularLocation>
</comment>